<dbReference type="PANTHER" id="PTHR10039:SF17">
    <property type="entry name" value="FUNGAL STAND N-TERMINAL GOODBYE DOMAIN-CONTAINING PROTEIN-RELATED"/>
    <property type="match status" value="1"/>
</dbReference>
<dbReference type="InterPro" id="IPR031359">
    <property type="entry name" value="NACHT_N"/>
</dbReference>
<dbReference type="Pfam" id="PF17100">
    <property type="entry name" value="NACHT_N"/>
    <property type="match status" value="1"/>
</dbReference>
<dbReference type="SUPFAM" id="SSF52540">
    <property type="entry name" value="P-loop containing nucleoside triphosphate hydrolases"/>
    <property type="match status" value="1"/>
</dbReference>
<dbReference type="OrthoDB" id="163438at2759"/>
<dbReference type="InterPro" id="IPR036770">
    <property type="entry name" value="Ankyrin_rpt-contain_sf"/>
</dbReference>
<comment type="caution">
    <text evidence="5">The sequence shown here is derived from an EMBL/GenBank/DDBJ whole genome shotgun (WGS) entry which is preliminary data.</text>
</comment>
<gene>
    <name evidence="5" type="ORF">M406DRAFT_328896</name>
</gene>
<evidence type="ECO:0000313" key="6">
    <source>
        <dbReference type="Proteomes" id="UP000803844"/>
    </source>
</evidence>
<feature type="region of interest" description="Disordered" evidence="3">
    <location>
        <begin position="180"/>
        <end position="315"/>
    </location>
</feature>
<proteinExistence type="predicted"/>
<dbReference type="Pfam" id="PF24883">
    <property type="entry name" value="NPHP3_N"/>
    <property type="match status" value="1"/>
</dbReference>
<reference evidence="5" key="1">
    <citation type="journal article" date="2020" name="Phytopathology">
        <title>Genome sequence of the chestnut blight fungus Cryphonectria parasitica EP155: A fundamental resource for an archetypical invasive plant pathogen.</title>
        <authorList>
            <person name="Crouch J.A."/>
            <person name="Dawe A."/>
            <person name="Aerts A."/>
            <person name="Barry K."/>
            <person name="Churchill A.C.L."/>
            <person name="Grimwood J."/>
            <person name="Hillman B."/>
            <person name="Milgroom M.G."/>
            <person name="Pangilinan J."/>
            <person name="Smith M."/>
            <person name="Salamov A."/>
            <person name="Schmutz J."/>
            <person name="Yadav J."/>
            <person name="Grigoriev I.V."/>
            <person name="Nuss D."/>
        </authorList>
    </citation>
    <scope>NUCLEOTIDE SEQUENCE</scope>
    <source>
        <strain evidence="5">EP155</strain>
    </source>
</reference>
<sequence>MNMPRADAAAREGPPPVIKDKLRVLKSTIRHRFGKKTVPWQMLLTLPGRQAAVQALPSVAEVLQASSFAGEAPRREGGLYEYPELSEGRELYNLYWNQQGVGGPRHEERDYSVVSAAEAESVDMGPSIPRNMPPTPDTAVFGHTHTGYTTVPGNARLDNNVSGQTRLRNAVPVNNTVRRDTVAGNTVPSKPVLRRTRPGSTVSAGSTLPDSSRPRNTVLGNAAPRHNTLASKPAPGSIDPAHPVSPRNTSHGNVVTGPPVPPKDMPRSTGTGTQSPRNTVPSTTTPSSTVTDKITPGTITLPARASSGSIASSRARAVPGRIVPVNTFLGNEDPGRTFPGDIVPDKASTRNAIPGTVPDSSFPTNTVPEGTFSGNTTPGNTLPSIAVPGSVDSDHPSFDNTAPVHSAPRNFAPVDNAPVNTVPYKTTLWDQAYQRNKENQTKKEIVDEFERLLSKHMSSNQDDADIYKDSRLPHNKISADPRARRDQLEGIFRQHHFKKCSTTKAVLHNFGKVVSFFDDWISGAVQFSPHASLAWGVVRVFLPLLTNPVAQNEARLKAVTYVTMRSSYYAQLELIIQRVENKLERETMQGQLISLYEQMIDVQVRAVVHAFNQFKSAVKDTLGVGKWEESLERVKKLEIIINKDLKVLQNFADGNALTAILGNVNAAIGKIEGLSKVAHEQLLCEMKRNNTIMLEGMRVQQEHFDHLLSQEDMACLRALAPETASGQKSYVDLKDSVPDAVSGTCQWFLGQQQVKNWLDGQSHGILFLTANPGCGKSVLSKYMIDCVLPHEDSSSTICYFFFKERVQDSLAPAIASLLHQLLSQNDLLIKHAKEHVQKHKDIARSPSILWEIFLNAINDPAAGRLVFVIDALDECASEDIDRLVHKLRKLHTEREKAVRFLLTGRRSRQLNKAHKDLSNHCVKISADHFAAEIEQEVSLVTRTRIAEFCEDLSTSAQRSLEARLLGQGRHPDRTYLWVHLVFEYLNQADHIPPTPKGIEKELQHLPRTVEDAYENLLQQSLSKSYAANADVATDLVRRAFCILLAAHRPLTVPEMREAMAMEQDLDTMAYPGRLADLDLEESDEDFAVRLNQQCGLMLSISSGTVTFFHQTVIDFLLPSKHILWLYAFVGLDFAIINELEARQTDAEDHGDLLKTALLIAMMNGHGSTIEILYNHGADINMKFGNKWSSNKRGSGQT</sequence>
<dbReference type="PROSITE" id="PS50837">
    <property type="entry name" value="NACHT"/>
    <property type="match status" value="1"/>
</dbReference>
<keyword evidence="6" id="KW-1185">Reference proteome</keyword>
<evidence type="ECO:0000256" key="2">
    <source>
        <dbReference type="PROSITE-ProRule" id="PRU00023"/>
    </source>
</evidence>
<dbReference type="GeneID" id="63837505"/>
<dbReference type="InterPro" id="IPR007111">
    <property type="entry name" value="NACHT_NTPase"/>
</dbReference>
<dbReference type="InterPro" id="IPR002110">
    <property type="entry name" value="Ankyrin_rpt"/>
</dbReference>
<feature type="compositionally biased region" description="Polar residues" evidence="3">
    <location>
        <begin position="198"/>
        <end position="219"/>
    </location>
</feature>
<feature type="compositionally biased region" description="Low complexity" evidence="3">
    <location>
        <begin position="279"/>
        <end position="291"/>
    </location>
</feature>
<dbReference type="Proteomes" id="UP000803844">
    <property type="component" value="Unassembled WGS sequence"/>
</dbReference>
<evidence type="ECO:0000256" key="1">
    <source>
        <dbReference type="ARBA" id="ARBA00022737"/>
    </source>
</evidence>
<dbReference type="PROSITE" id="PS50297">
    <property type="entry name" value="ANK_REP_REGION"/>
    <property type="match status" value="1"/>
</dbReference>
<dbReference type="PANTHER" id="PTHR10039">
    <property type="entry name" value="AMELOGENIN"/>
    <property type="match status" value="1"/>
</dbReference>
<protein>
    <recommendedName>
        <fullName evidence="4">NACHT domain-containing protein</fullName>
    </recommendedName>
</protein>
<dbReference type="InterPro" id="IPR056884">
    <property type="entry name" value="NPHP3-like_N"/>
</dbReference>
<dbReference type="AlphaFoldDB" id="A0A9P5CS14"/>
<keyword evidence="1" id="KW-0677">Repeat</keyword>
<dbReference type="EMBL" id="MU032346">
    <property type="protein sequence ID" value="KAF3767841.1"/>
    <property type="molecule type" value="Genomic_DNA"/>
</dbReference>
<dbReference type="Gene3D" id="3.40.50.300">
    <property type="entry name" value="P-loop containing nucleotide triphosphate hydrolases"/>
    <property type="match status" value="1"/>
</dbReference>
<organism evidence="5 6">
    <name type="scientific">Cryphonectria parasitica (strain ATCC 38755 / EP155)</name>
    <dbReference type="NCBI Taxonomy" id="660469"/>
    <lineage>
        <taxon>Eukaryota</taxon>
        <taxon>Fungi</taxon>
        <taxon>Dikarya</taxon>
        <taxon>Ascomycota</taxon>
        <taxon>Pezizomycotina</taxon>
        <taxon>Sordariomycetes</taxon>
        <taxon>Sordariomycetidae</taxon>
        <taxon>Diaporthales</taxon>
        <taxon>Cryphonectriaceae</taxon>
        <taxon>Cryphonectria-Endothia species complex</taxon>
        <taxon>Cryphonectria</taxon>
    </lineage>
</organism>
<name>A0A9P5CS14_CRYP1</name>
<accession>A0A9P5CS14</accession>
<dbReference type="RefSeq" id="XP_040778802.1">
    <property type="nucleotide sequence ID" value="XM_040920376.1"/>
</dbReference>
<feature type="compositionally biased region" description="Polar residues" evidence="3">
    <location>
        <begin position="268"/>
        <end position="278"/>
    </location>
</feature>
<dbReference type="SUPFAM" id="SSF48403">
    <property type="entry name" value="Ankyrin repeat"/>
    <property type="match status" value="1"/>
</dbReference>
<evidence type="ECO:0000256" key="3">
    <source>
        <dbReference type="SAM" id="MobiDB-lite"/>
    </source>
</evidence>
<evidence type="ECO:0000313" key="5">
    <source>
        <dbReference type="EMBL" id="KAF3767841.1"/>
    </source>
</evidence>
<feature type="compositionally biased region" description="Low complexity" evidence="3">
    <location>
        <begin position="303"/>
        <end position="315"/>
    </location>
</feature>
<keyword evidence="2" id="KW-0040">ANK repeat</keyword>
<feature type="domain" description="NACHT" evidence="4">
    <location>
        <begin position="764"/>
        <end position="905"/>
    </location>
</feature>
<feature type="repeat" description="ANK" evidence="2">
    <location>
        <begin position="1152"/>
        <end position="1184"/>
    </location>
</feature>
<evidence type="ECO:0000259" key="4">
    <source>
        <dbReference type="PROSITE" id="PS50837"/>
    </source>
</evidence>
<dbReference type="PROSITE" id="PS50088">
    <property type="entry name" value="ANK_REPEAT"/>
    <property type="match status" value="1"/>
</dbReference>
<dbReference type="InterPro" id="IPR027417">
    <property type="entry name" value="P-loop_NTPase"/>
</dbReference>